<keyword evidence="4" id="KW-1185">Reference proteome</keyword>
<dbReference type="Proteomes" id="UP000800096">
    <property type="component" value="Unassembled WGS sequence"/>
</dbReference>
<feature type="region of interest" description="Disordered" evidence="2">
    <location>
        <begin position="288"/>
        <end position="342"/>
    </location>
</feature>
<keyword evidence="1" id="KW-0175">Coiled coil</keyword>
<organism evidence="3 4">
    <name type="scientific">Ampelomyces quisqualis</name>
    <name type="common">Powdery mildew agent</name>
    <dbReference type="NCBI Taxonomy" id="50730"/>
    <lineage>
        <taxon>Eukaryota</taxon>
        <taxon>Fungi</taxon>
        <taxon>Dikarya</taxon>
        <taxon>Ascomycota</taxon>
        <taxon>Pezizomycotina</taxon>
        <taxon>Dothideomycetes</taxon>
        <taxon>Pleosporomycetidae</taxon>
        <taxon>Pleosporales</taxon>
        <taxon>Pleosporineae</taxon>
        <taxon>Phaeosphaeriaceae</taxon>
        <taxon>Ampelomyces</taxon>
    </lineage>
</organism>
<feature type="compositionally biased region" description="Low complexity" evidence="2">
    <location>
        <begin position="327"/>
        <end position="341"/>
    </location>
</feature>
<feature type="compositionally biased region" description="Low complexity" evidence="2">
    <location>
        <begin position="264"/>
        <end position="274"/>
    </location>
</feature>
<feature type="coiled-coil region" evidence="1">
    <location>
        <begin position="408"/>
        <end position="446"/>
    </location>
</feature>
<protein>
    <submittedName>
        <fullName evidence="3">Uncharacterized protein</fullName>
    </submittedName>
</protein>
<evidence type="ECO:0000313" key="3">
    <source>
        <dbReference type="EMBL" id="KAF1915649.1"/>
    </source>
</evidence>
<reference evidence="3" key="1">
    <citation type="journal article" date="2020" name="Stud. Mycol.">
        <title>101 Dothideomycetes genomes: a test case for predicting lifestyles and emergence of pathogens.</title>
        <authorList>
            <person name="Haridas S."/>
            <person name="Albert R."/>
            <person name="Binder M."/>
            <person name="Bloem J."/>
            <person name="Labutti K."/>
            <person name="Salamov A."/>
            <person name="Andreopoulos B."/>
            <person name="Baker S."/>
            <person name="Barry K."/>
            <person name="Bills G."/>
            <person name="Bluhm B."/>
            <person name="Cannon C."/>
            <person name="Castanera R."/>
            <person name="Culley D."/>
            <person name="Daum C."/>
            <person name="Ezra D."/>
            <person name="Gonzalez J."/>
            <person name="Henrissat B."/>
            <person name="Kuo A."/>
            <person name="Liang C."/>
            <person name="Lipzen A."/>
            <person name="Lutzoni F."/>
            <person name="Magnuson J."/>
            <person name="Mondo S."/>
            <person name="Nolan M."/>
            <person name="Ohm R."/>
            <person name="Pangilinan J."/>
            <person name="Park H.-J."/>
            <person name="Ramirez L."/>
            <person name="Alfaro M."/>
            <person name="Sun H."/>
            <person name="Tritt A."/>
            <person name="Yoshinaga Y."/>
            <person name="Zwiers L.-H."/>
            <person name="Turgeon B."/>
            <person name="Goodwin S."/>
            <person name="Spatafora J."/>
            <person name="Crous P."/>
            <person name="Grigoriev I."/>
        </authorList>
    </citation>
    <scope>NUCLEOTIDE SEQUENCE</scope>
    <source>
        <strain evidence="3">HMLAC05119</strain>
    </source>
</reference>
<proteinExistence type="predicted"/>
<evidence type="ECO:0000256" key="1">
    <source>
        <dbReference type="SAM" id="Coils"/>
    </source>
</evidence>
<feature type="compositionally biased region" description="Polar residues" evidence="2">
    <location>
        <begin position="288"/>
        <end position="326"/>
    </location>
</feature>
<accession>A0A6A5QJR4</accession>
<sequence length="490" mass="54234">MRTPRRARSMPVEKSPIDHLKAALGHRQAALLEALPLDKIEYVEHGDPKFHNCVDHRIHLGTINHSDTRFMMWAYMGKEARKDGLPDIYIYAFHPTNGSSTIRSASTAIANGEIREEFASALQGQGSFAIMLKASFILKGAALPSDATFTDGLLRKLRRLCLRYKEQTTSHVGGTSSSGFQASEANCSSPVPPINLKMCMRKTQQRGKSSQMYDALGPTFPESDTPNSLEKAVSDGASLFGLRNTLEEPVADDDGIEWDHLLSTPTTKPKTGGPCVSKLSGRKALNMDHSSASNINTPNLLQTRSLGPYLPQTTLNSPLSTPDINSTMAPRQRRPTPTAPASMRSVDEYLALQSESEDLNTELDTIQDDIKATTSSYLERRSEMCHYIDKELPHVHGKAMATAIAELKSRQSQEVLELKAKYGALKKEQEKETNALQQRLEERLARKAALCSELAKRFRAISKADLLDKLIANKSANKKRKRRDSTDSVQ</sequence>
<name>A0A6A5QJR4_AMPQU</name>
<gene>
    <name evidence="3" type="ORF">BDU57DRAFT_596110</name>
</gene>
<dbReference type="AlphaFoldDB" id="A0A6A5QJR4"/>
<evidence type="ECO:0000256" key="2">
    <source>
        <dbReference type="SAM" id="MobiDB-lite"/>
    </source>
</evidence>
<evidence type="ECO:0000313" key="4">
    <source>
        <dbReference type="Proteomes" id="UP000800096"/>
    </source>
</evidence>
<dbReference type="EMBL" id="ML979136">
    <property type="protein sequence ID" value="KAF1915649.1"/>
    <property type="molecule type" value="Genomic_DNA"/>
</dbReference>
<feature type="region of interest" description="Disordered" evidence="2">
    <location>
        <begin position="261"/>
        <end position="280"/>
    </location>
</feature>